<dbReference type="RefSeq" id="WP_368573825.1">
    <property type="nucleotide sequence ID" value="NZ_JBDLOU010000059.1"/>
</dbReference>
<protein>
    <submittedName>
        <fullName evidence="2">Uncharacterized protein</fullName>
    </submittedName>
</protein>
<comment type="caution">
    <text evidence="2">The sequence shown here is derived from an EMBL/GenBank/DDBJ whole genome shotgun (WGS) entry which is preliminary data.</text>
</comment>
<reference evidence="2 3" key="1">
    <citation type="submission" date="2024-04" db="EMBL/GenBank/DDBJ databases">
        <title>Genomic Markers of Mycobacteria.</title>
        <authorList>
            <person name="Soliman M.S."/>
            <person name="Elkholy A."/>
            <person name="Soliman N.S."/>
            <person name="Abbas A."/>
            <person name="Khayrat S."/>
            <person name="Shawky S."/>
        </authorList>
    </citation>
    <scope>NUCLEOTIDE SEQUENCE [LARGE SCALE GENOMIC DNA]</scope>
    <source>
        <strain evidence="2 3">Egy-CU-AM5</strain>
    </source>
</reference>
<accession>A0ABV3VID2</accession>
<dbReference type="Proteomes" id="UP001558474">
    <property type="component" value="Unassembled WGS sequence"/>
</dbReference>
<keyword evidence="3" id="KW-1185">Reference proteome</keyword>
<sequence length="157" mass="17296">MTDLDETEPARFRRSPSTLKAPKAPEGMEPCTAELCTNLPAARGGLCPGHRRTLILTAKISDAVREFLNSADTPPSTESGLIEDQVMEAGEYLAQGLGLLATTQFDEQLIWDSSPIHIEPEKWQGRWRVEFVWKIADSGETDDIEDVKNDEIGVKAG</sequence>
<organism evidence="2 3">
    <name type="scientific">Mycolicibacterium porcinum</name>
    <dbReference type="NCBI Taxonomy" id="39693"/>
    <lineage>
        <taxon>Bacteria</taxon>
        <taxon>Bacillati</taxon>
        <taxon>Actinomycetota</taxon>
        <taxon>Actinomycetes</taxon>
        <taxon>Mycobacteriales</taxon>
        <taxon>Mycobacteriaceae</taxon>
        <taxon>Mycolicibacterium</taxon>
    </lineage>
</organism>
<feature type="region of interest" description="Disordered" evidence="1">
    <location>
        <begin position="1"/>
        <end position="28"/>
    </location>
</feature>
<gene>
    <name evidence="2" type="ORF">ABFW12_23260</name>
</gene>
<evidence type="ECO:0000313" key="3">
    <source>
        <dbReference type="Proteomes" id="UP001558474"/>
    </source>
</evidence>
<proteinExistence type="predicted"/>
<evidence type="ECO:0000313" key="2">
    <source>
        <dbReference type="EMBL" id="MEX3741151.1"/>
    </source>
</evidence>
<name>A0ABV3VID2_9MYCO</name>
<dbReference type="EMBL" id="JBDLOU010000059">
    <property type="protein sequence ID" value="MEX3741151.1"/>
    <property type="molecule type" value="Genomic_DNA"/>
</dbReference>
<evidence type="ECO:0000256" key="1">
    <source>
        <dbReference type="SAM" id="MobiDB-lite"/>
    </source>
</evidence>